<accession>A0AAV3S6X5</accession>
<evidence type="ECO:0000313" key="8">
    <source>
        <dbReference type="Proteomes" id="UP001500837"/>
    </source>
</evidence>
<feature type="transmembrane region" description="Helical" evidence="5">
    <location>
        <begin position="34"/>
        <end position="55"/>
    </location>
</feature>
<dbReference type="EMBL" id="BAAABL010000042">
    <property type="protein sequence ID" value="GAA0299096.1"/>
    <property type="molecule type" value="Genomic_DNA"/>
</dbReference>
<dbReference type="GO" id="GO:0005886">
    <property type="term" value="C:plasma membrane"/>
    <property type="evidence" value="ECO:0007669"/>
    <property type="project" value="TreeGrafter"/>
</dbReference>
<evidence type="ECO:0000256" key="1">
    <source>
        <dbReference type="ARBA" id="ARBA00004141"/>
    </source>
</evidence>
<dbReference type="PANTHER" id="PTHR10846">
    <property type="entry name" value="SODIUM/POTASSIUM/CALCIUM EXCHANGER"/>
    <property type="match status" value="1"/>
</dbReference>
<protein>
    <submittedName>
        <fullName evidence="7">Calcium/sodium antiporter</fullName>
    </submittedName>
</protein>
<organism evidence="7 8">
    <name type="scientific">Halarchaeum salinum</name>
    <dbReference type="NCBI Taxonomy" id="489912"/>
    <lineage>
        <taxon>Archaea</taxon>
        <taxon>Methanobacteriati</taxon>
        <taxon>Methanobacteriota</taxon>
        <taxon>Stenosarchaea group</taxon>
        <taxon>Halobacteria</taxon>
        <taxon>Halobacteriales</taxon>
        <taxon>Halobacteriaceae</taxon>
    </lineage>
</organism>
<keyword evidence="2 5" id="KW-0812">Transmembrane</keyword>
<dbReference type="AlphaFoldDB" id="A0AAV3S6X5"/>
<evidence type="ECO:0000256" key="2">
    <source>
        <dbReference type="ARBA" id="ARBA00022692"/>
    </source>
</evidence>
<name>A0AAV3S6X5_9EURY</name>
<keyword evidence="3 5" id="KW-1133">Transmembrane helix</keyword>
<feature type="domain" description="Sodium/calcium exchanger membrane region" evidence="6">
    <location>
        <begin position="165"/>
        <end position="299"/>
    </location>
</feature>
<dbReference type="InterPro" id="IPR004481">
    <property type="entry name" value="K/Na/Ca-exchanger"/>
</dbReference>
<evidence type="ECO:0000256" key="5">
    <source>
        <dbReference type="SAM" id="Phobius"/>
    </source>
</evidence>
<evidence type="ECO:0000256" key="4">
    <source>
        <dbReference type="ARBA" id="ARBA00023136"/>
    </source>
</evidence>
<evidence type="ECO:0000256" key="3">
    <source>
        <dbReference type="ARBA" id="ARBA00022989"/>
    </source>
</evidence>
<sequence length="306" mass="30659">MLVPLALLLGGLVALVYGADRVVDAAAGLADHVGVGALFIGVTVVAVGSSVPEIATSAYAGLYGAGTFAVGHIVGSATSQVTLGIGLVAAVSPLTIPRDRLAVYGSGMLAATVLMFAAAASGAVSRVEGVLLCVCYLGFLLLVVERTDFTDHADDHTGIHDPRRAVAWLLVGLALVLVGGHLLVTAGRTVALALGVPSALVGAITGLGTTLPEIVVALQAVRENESGIAVGTLLGSNVTDPLFSLGVGAVVGGLDVARTAHAFQAGGYLLVVSALVVCVFAARRTVGRRAGLVIAALYLPSFLLLR</sequence>
<dbReference type="InterPro" id="IPR044880">
    <property type="entry name" value="NCX_ion-bd_dom_sf"/>
</dbReference>
<feature type="transmembrane region" description="Helical" evidence="5">
    <location>
        <begin position="101"/>
        <end position="120"/>
    </location>
</feature>
<gene>
    <name evidence="7" type="ORF">GCM10009066_11590</name>
</gene>
<keyword evidence="8" id="KW-1185">Reference proteome</keyword>
<feature type="domain" description="Sodium/calcium exchanger membrane region" evidence="6">
    <location>
        <begin position="5"/>
        <end position="143"/>
    </location>
</feature>
<feature type="transmembrane region" description="Helical" evidence="5">
    <location>
        <begin position="262"/>
        <end position="282"/>
    </location>
</feature>
<comment type="subcellular location">
    <subcellularLocation>
        <location evidence="1">Membrane</location>
        <topology evidence="1">Multi-pass membrane protein</topology>
    </subcellularLocation>
</comment>
<dbReference type="GO" id="GO:0006874">
    <property type="term" value="P:intracellular calcium ion homeostasis"/>
    <property type="evidence" value="ECO:0007669"/>
    <property type="project" value="TreeGrafter"/>
</dbReference>
<dbReference type="InterPro" id="IPR004837">
    <property type="entry name" value="NaCa_Exmemb"/>
</dbReference>
<proteinExistence type="predicted"/>
<evidence type="ECO:0000313" key="7">
    <source>
        <dbReference type="EMBL" id="GAA0299096.1"/>
    </source>
</evidence>
<dbReference type="PANTHER" id="PTHR10846:SF8">
    <property type="entry name" value="INNER MEMBRANE PROTEIN YRBG"/>
    <property type="match status" value="1"/>
</dbReference>
<dbReference type="Gene3D" id="1.20.1420.30">
    <property type="entry name" value="NCX, central ion-binding region"/>
    <property type="match status" value="1"/>
</dbReference>
<feature type="transmembrane region" description="Helical" evidence="5">
    <location>
        <begin position="165"/>
        <end position="184"/>
    </location>
</feature>
<dbReference type="GO" id="GO:0005262">
    <property type="term" value="F:calcium channel activity"/>
    <property type="evidence" value="ECO:0007669"/>
    <property type="project" value="TreeGrafter"/>
</dbReference>
<dbReference type="Proteomes" id="UP001500837">
    <property type="component" value="Unassembled WGS sequence"/>
</dbReference>
<feature type="transmembrane region" description="Helical" evidence="5">
    <location>
        <begin position="62"/>
        <end position="89"/>
    </location>
</feature>
<keyword evidence="4 5" id="KW-0472">Membrane</keyword>
<comment type="caution">
    <text evidence="7">The sequence shown here is derived from an EMBL/GenBank/DDBJ whole genome shotgun (WGS) entry which is preliminary data.</text>
</comment>
<reference evidence="7 8" key="1">
    <citation type="journal article" date="2019" name="Int. J. Syst. Evol. Microbiol.">
        <title>The Global Catalogue of Microorganisms (GCM) 10K type strain sequencing project: providing services to taxonomists for standard genome sequencing and annotation.</title>
        <authorList>
            <consortium name="The Broad Institute Genomics Platform"/>
            <consortium name="The Broad Institute Genome Sequencing Center for Infectious Disease"/>
            <person name="Wu L."/>
            <person name="Ma J."/>
        </authorList>
    </citation>
    <scope>NUCLEOTIDE SEQUENCE [LARGE SCALE GENOMIC DNA]</scope>
    <source>
        <strain evidence="7 8">JCM 16330</strain>
    </source>
</reference>
<dbReference type="RefSeq" id="WP_211311157.1">
    <property type="nucleotide sequence ID" value="NZ_BAAABL010000042.1"/>
</dbReference>
<feature type="transmembrane region" description="Helical" evidence="5">
    <location>
        <begin position="191"/>
        <end position="211"/>
    </location>
</feature>
<dbReference type="Pfam" id="PF01699">
    <property type="entry name" value="Na_Ca_ex"/>
    <property type="match status" value="2"/>
</dbReference>
<dbReference type="GO" id="GO:0008273">
    <property type="term" value="F:calcium, potassium:sodium antiporter activity"/>
    <property type="evidence" value="ECO:0007669"/>
    <property type="project" value="TreeGrafter"/>
</dbReference>
<feature type="transmembrane region" description="Helical" evidence="5">
    <location>
        <begin position="127"/>
        <end position="145"/>
    </location>
</feature>
<evidence type="ECO:0000259" key="6">
    <source>
        <dbReference type="Pfam" id="PF01699"/>
    </source>
</evidence>